<dbReference type="EMBL" id="JARIHO010000033">
    <property type="protein sequence ID" value="KAJ7334008.1"/>
    <property type="molecule type" value="Genomic_DNA"/>
</dbReference>
<reference evidence="2" key="1">
    <citation type="submission" date="2023-03" db="EMBL/GenBank/DDBJ databases">
        <title>Massive genome expansion in bonnet fungi (Mycena s.s.) driven by repeated elements and novel gene families across ecological guilds.</title>
        <authorList>
            <consortium name="Lawrence Berkeley National Laboratory"/>
            <person name="Harder C.B."/>
            <person name="Miyauchi S."/>
            <person name="Viragh M."/>
            <person name="Kuo A."/>
            <person name="Thoen E."/>
            <person name="Andreopoulos B."/>
            <person name="Lu D."/>
            <person name="Skrede I."/>
            <person name="Drula E."/>
            <person name="Henrissat B."/>
            <person name="Morin E."/>
            <person name="Kohler A."/>
            <person name="Barry K."/>
            <person name="LaButti K."/>
            <person name="Morin E."/>
            <person name="Salamov A."/>
            <person name="Lipzen A."/>
            <person name="Mereny Z."/>
            <person name="Hegedus B."/>
            <person name="Baldrian P."/>
            <person name="Stursova M."/>
            <person name="Weitz H."/>
            <person name="Taylor A."/>
            <person name="Grigoriev I.V."/>
            <person name="Nagy L.G."/>
            <person name="Martin F."/>
            <person name="Kauserud H."/>
        </authorList>
    </citation>
    <scope>NUCLEOTIDE SEQUENCE</scope>
    <source>
        <strain evidence="2">CBHHK002</strain>
    </source>
</reference>
<gene>
    <name evidence="2" type="ORF">DFH08DRAFT_1019871</name>
</gene>
<dbReference type="AlphaFoldDB" id="A0AAD6ZR57"/>
<dbReference type="SUPFAM" id="SSF81383">
    <property type="entry name" value="F-box domain"/>
    <property type="match status" value="1"/>
</dbReference>
<keyword evidence="3" id="KW-1185">Reference proteome</keyword>
<dbReference type="Gene3D" id="1.20.1280.50">
    <property type="match status" value="1"/>
</dbReference>
<name>A0AAD6ZR57_9AGAR</name>
<dbReference type="InterPro" id="IPR036047">
    <property type="entry name" value="F-box-like_dom_sf"/>
</dbReference>
<sequence length="668" mass="74398">MSTQCARDSDGNLKDASEIEFYDSESDDKPLAAVQNGPVRRSTRKRPAAGAARAPRAKLISEIQSEEEDDDFDMPGLESVSDSDNSYGTATLNVLLNNAVSASSTPSARQRLTQDIDLALGDVESAYSTIQGKRSPVRQTLNLLRGRSSPKLGAAAAQLVRSDEATGAVSLAKDVISGKRSLVSLALSEVLHLRRALRTRRNTLASVFRLSPEILTPIFQLCMTEDFVAGLGVSHVCRQWREIAMTSSHFWSNIDLSRPRWALEMLERSHSAPLTVGIEVGSSNTKNVAARDLVLGKLSRIQELRLTMPGQRSIPPALLLPAPILDTFHLWYNGPRACFVMAKLFQGYEVPTLRHLSLRYCLLEGTSPLWHNLVSLELIHVPMDLAMDDFILIVHSRLPYLWALSLNDSFPETLEVSEAMPVPNLETLELTASNMRCSCFLRAVWIPKCRIVLNVPYRSSDLWFLCDALDSHRADSADPILHGLQIVDLPPAPDGASLFEILFFNHTSGSTSPRYTFRLAAGSPSLPNWREEIMYTIMTIISLDQINILTVNCEALKLSTSLLHLKHFCSAAFYRHVEPFTNQLEGDPLMAAGDRFDPVNEAVHYPRLRRIVFHHIVFSQWHMAIILDWLAQRKRLSLIIDEILLVGCTFTIADLGSLQELVGHVHIA</sequence>
<proteinExistence type="predicted"/>
<comment type="caution">
    <text evidence="2">The sequence shown here is derived from an EMBL/GenBank/DDBJ whole genome shotgun (WGS) entry which is preliminary data.</text>
</comment>
<evidence type="ECO:0000313" key="2">
    <source>
        <dbReference type="EMBL" id="KAJ7334008.1"/>
    </source>
</evidence>
<feature type="region of interest" description="Disordered" evidence="1">
    <location>
        <begin position="1"/>
        <end position="85"/>
    </location>
</feature>
<dbReference type="Proteomes" id="UP001218218">
    <property type="component" value="Unassembled WGS sequence"/>
</dbReference>
<protein>
    <recommendedName>
        <fullName evidence="4">F-box domain-containing protein</fullName>
    </recommendedName>
</protein>
<feature type="compositionally biased region" description="Acidic residues" evidence="1">
    <location>
        <begin position="64"/>
        <end position="73"/>
    </location>
</feature>
<accession>A0AAD6ZR57</accession>
<organism evidence="2 3">
    <name type="scientific">Mycena albidolilacea</name>
    <dbReference type="NCBI Taxonomy" id="1033008"/>
    <lineage>
        <taxon>Eukaryota</taxon>
        <taxon>Fungi</taxon>
        <taxon>Dikarya</taxon>
        <taxon>Basidiomycota</taxon>
        <taxon>Agaricomycotina</taxon>
        <taxon>Agaricomycetes</taxon>
        <taxon>Agaricomycetidae</taxon>
        <taxon>Agaricales</taxon>
        <taxon>Marasmiineae</taxon>
        <taxon>Mycenaceae</taxon>
        <taxon>Mycena</taxon>
    </lineage>
</organism>
<feature type="compositionally biased region" description="Basic and acidic residues" evidence="1">
    <location>
        <begin position="7"/>
        <end position="17"/>
    </location>
</feature>
<dbReference type="InterPro" id="IPR032675">
    <property type="entry name" value="LRR_dom_sf"/>
</dbReference>
<feature type="compositionally biased region" description="Low complexity" evidence="1">
    <location>
        <begin position="48"/>
        <end position="58"/>
    </location>
</feature>
<evidence type="ECO:0008006" key="4">
    <source>
        <dbReference type="Google" id="ProtNLM"/>
    </source>
</evidence>
<dbReference type="SUPFAM" id="SSF52058">
    <property type="entry name" value="L domain-like"/>
    <property type="match status" value="1"/>
</dbReference>
<evidence type="ECO:0000313" key="3">
    <source>
        <dbReference type="Proteomes" id="UP001218218"/>
    </source>
</evidence>
<evidence type="ECO:0000256" key="1">
    <source>
        <dbReference type="SAM" id="MobiDB-lite"/>
    </source>
</evidence>
<dbReference type="Gene3D" id="3.80.10.10">
    <property type="entry name" value="Ribonuclease Inhibitor"/>
    <property type="match status" value="1"/>
</dbReference>